<dbReference type="Gene3D" id="3.30.40.10">
    <property type="entry name" value="Zinc/RING finger domain, C3HC4 (zinc finger)"/>
    <property type="match status" value="1"/>
</dbReference>
<feature type="transmembrane region" description="Helical" evidence="15">
    <location>
        <begin position="359"/>
        <end position="383"/>
    </location>
</feature>
<evidence type="ECO:0000256" key="5">
    <source>
        <dbReference type="ARBA" id="ARBA00022679"/>
    </source>
</evidence>
<keyword evidence="7" id="KW-0479">Metal-binding</keyword>
<keyword evidence="8" id="KW-0732">Signal</keyword>
<dbReference type="OMA" id="GECKCVI"/>
<evidence type="ECO:0000313" key="17">
    <source>
        <dbReference type="EMBL" id="EFC39083.1"/>
    </source>
</evidence>
<reference evidence="17 18" key="1">
    <citation type="journal article" date="2010" name="Cell">
        <title>The genome of Naegleria gruberi illuminates early eukaryotic versatility.</title>
        <authorList>
            <person name="Fritz-Laylin L.K."/>
            <person name="Prochnik S.E."/>
            <person name="Ginger M.L."/>
            <person name="Dacks J.B."/>
            <person name="Carpenter M.L."/>
            <person name="Field M.C."/>
            <person name="Kuo A."/>
            <person name="Paredez A."/>
            <person name="Chapman J."/>
            <person name="Pham J."/>
            <person name="Shu S."/>
            <person name="Neupane R."/>
            <person name="Cipriano M."/>
            <person name="Mancuso J."/>
            <person name="Tu H."/>
            <person name="Salamov A."/>
            <person name="Lindquist E."/>
            <person name="Shapiro H."/>
            <person name="Lucas S."/>
            <person name="Grigoriev I.V."/>
            <person name="Cande W.Z."/>
            <person name="Fulton C."/>
            <person name="Rokhsar D.S."/>
            <person name="Dawson S.C."/>
        </authorList>
    </citation>
    <scope>NUCLEOTIDE SEQUENCE [LARGE SCALE GENOMIC DNA]</scope>
    <source>
        <strain evidence="17 18">NEG-M</strain>
    </source>
</reference>
<dbReference type="KEGG" id="ngr:NAEGRDRAFT_73105"/>
<evidence type="ECO:0000256" key="6">
    <source>
        <dbReference type="ARBA" id="ARBA00022692"/>
    </source>
</evidence>
<evidence type="ECO:0000256" key="10">
    <source>
        <dbReference type="ARBA" id="ARBA00022786"/>
    </source>
</evidence>
<dbReference type="Pfam" id="PF12678">
    <property type="entry name" value="zf-rbx1"/>
    <property type="match status" value="1"/>
</dbReference>
<keyword evidence="13 15" id="KW-0472">Membrane</keyword>
<keyword evidence="5" id="KW-0808">Transferase</keyword>
<keyword evidence="9 14" id="KW-0863">Zinc-finger</keyword>
<dbReference type="PANTHER" id="PTHR22763:SF162">
    <property type="entry name" value="TRANSMEMBRANE E3 UBIQUITIN-PROTEIN LIGASE 1"/>
    <property type="match status" value="1"/>
</dbReference>
<evidence type="ECO:0000256" key="9">
    <source>
        <dbReference type="ARBA" id="ARBA00022771"/>
    </source>
</evidence>
<dbReference type="GO" id="GO:0012505">
    <property type="term" value="C:endomembrane system"/>
    <property type="evidence" value="ECO:0007669"/>
    <property type="project" value="UniProtKB-SubCell"/>
</dbReference>
<sequence length="655" mass="76804">MIRKSDYPLENLKSPSDNHPLIFPIFDKKRNSYHSKGFWRTIEGFYPVYNEQPKRVSNSEKKTSTTLKLFTALQKENGLADAVGNYLNKGLDIESMVNPNELITRTDYLPEDKSKLFYTNVHVAGSLKMNLVFKKTILRDYYFVYGTVAMRNGKYFLERENLLFLEGVYSLFTNQFHFILKPKKYLFYRMPDYLDKELLNQTVFNGDAGAELAYHSYVDHYIEELQEMGMDYDSYSYYSSAYHSQQDSVNFEKSKRESCVFKGLGIGKANIHDQKLKNFVESFETNDFNEILEWSLSGIVTGINCNHTLMFSQTFHDNSEFTHEVKIFLRISTLLSIFLIFGMLRQIKSTATRSAAQRISILFVGFTFTLSFLFFSGSLIFLFNFYSVFSISLALSFMSFLYLTCSIQYVLYIWKSHYPNHYENVVRASVFFFFWGFLMTVLFGGYYLSHVYPHLLRYILFIGFSFIVPQIISNFVYNTRKSVDLVYLTSLVVFFSFLVLYFGTRPENFLEFKTNYTYCFLILSYMYIQYGIFLAQNLIDPRLNILSTHLFGFMLPPKYNYHRPIPESMLEEGECKCVICMSEIEIPENDTTSDALLVEVNNNSTLTNRKKKAENYSSKDFMVTPCNHVFHTVCLEKWKEYKLECPLCKKDLPMN</sequence>
<feature type="transmembrane region" description="Helical" evidence="15">
    <location>
        <begin position="515"/>
        <end position="535"/>
    </location>
</feature>
<comment type="pathway">
    <text evidence="3">Protein modification; protein ubiquitination.</text>
</comment>
<dbReference type="RefSeq" id="XP_002671827.1">
    <property type="nucleotide sequence ID" value="XM_002671781.1"/>
</dbReference>
<evidence type="ECO:0000256" key="1">
    <source>
        <dbReference type="ARBA" id="ARBA00000900"/>
    </source>
</evidence>
<name>D2VVQ5_NAEGR</name>
<dbReference type="InterPro" id="IPR001841">
    <property type="entry name" value="Znf_RING"/>
</dbReference>
<evidence type="ECO:0000256" key="3">
    <source>
        <dbReference type="ARBA" id="ARBA00004906"/>
    </source>
</evidence>
<dbReference type="PROSITE" id="PS50089">
    <property type="entry name" value="ZF_RING_2"/>
    <property type="match status" value="1"/>
</dbReference>
<dbReference type="VEuPathDB" id="AmoebaDB:NAEGRDRAFT_73105"/>
<dbReference type="InterPro" id="IPR024766">
    <property type="entry name" value="Znf_RING_H2"/>
</dbReference>
<dbReference type="AlphaFoldDB" id="D2VVQ5"/>
<dbReference type="GO" id="GO:0043161">
    <property type="term" value="P:proteasome-mediated ubiquitin-dependent protein catabolic process"/>
    <property type="evidence" value="ECO:0007669"/>
    <property type="project" value="TreeGrafter"/>
</dbReference>
<evidence type="ECO:0000313" key="18">
    <source>
        <dbReference type="Proteomes" id="UP000006671"/>
    </source>
</evidence>
<dbReference type="EMBL" id="GG738902">
    <property type="protein sequence ID" value="EFC39083.1"/>
    <property type="molecule type" value="Genomic_DNA"/>
</dbReference>
<feature type="transmembrane region" description="Helical" evidence="15">
    <location>
        <begin position="389"/>
        <end position="414"/>
    </location>
</feature>
<dbReference type="STRING" id="5762.D2VVQ5"/>
<evidence type="ECO:0000259" key="16">
    <source>
        <dbReference type="PROSITE" id="PS50089"/>
    </source>
</evidence>
<evidence type="ECO:0000256" key="12">
    <source>
        <dbReference type="ARBA" id="ARBA00022989"/>
    </source>
</evidence>
<dbReference type="PANTHER" id="PTHR22763">
    <property type="entry name" value="RING ZINC FINGER PROTEIN"/>
    <property type="match status" value="1"/>
</dbReference>
<feature type="transmembrane region" description="Helical" evidence="15">
    <location>
        <begin position="455"/>
        <end position="473"/>
    </location>
</feature>
<dbReference type="Pfam" id="PF11145">
    <property type="entry name" value="DUF2921"/>
    <property type="match status" value="1"/>
</dbReference>
<dbReference type="EC" id="2.3.2.27" evidence="4"/>
<dbReference type="GO" id="GO:0061630">
    <property type="term" value="F:ubiquitin protein ligase activity"/>
    <property type="evidence" value="ECO:0007669"/>
    <property type="project" value="UniProtKB-EC"/>
</dbReference>
<dbReference type="InParanoid" id="D2VVQ5"/>
<comment type="subcellular location">
    <subcellularLocation>
        <location evidence="2">Endomembrane system</location>
        <topology evidence="2">Multi-pass membrane protein</topology>
    </subcellularLocation>
</comment>
<organism evidence="18">
    <name type="scientific">Naegleria gruberi</name>
    <name type="common">Amoeba</name>
    <dbReference type="NCBI Taxonomy" id="5762"/>
    <lineage>
        <taxon>Eukaryota</taxon>
        <taxon>Discoba</taxon>
        <taxon>Heterolobosea</taxon>
        <taxon>Tetramitia</taxon>
        <taxon>Eutetramitia</taxon>
        <taxon>Vahlkampfiidae</taxon>
        <taxon>Naegleria</taxon>
    </lineage>
</organism>
<keyword evidence="11" id="KW-0862">Zinc</keyword>
<protein>
    <recommendedName>
        <fullName evidence="4">RING-type E3 ubiquitin transferase</fullName>
        <ecNumber evidence="4">2.3.2.27</ecNumber>
    </recommendedName>
</protein>
<proteinExistence type="predicted"/>
<dbReference type="InterPro" id="IPR021319">
    <property type="entry name" value="DUF2921"/>
</dbReference>
<keyword evidence="12 15" id="KW-1133">Transmembrane helix</keyword>
<feature type="domain" description="RING-type" evidence="16">
    <location>
        <begin position="577"/>
        <end position="649"/>
    </location>
</feature>
<evidence type="ECO:0000256" key="15">
    <source>
        <dbReference type="SAM" id="Phobius"/>
    </source>
</evidence>
<evidence type="ECO:0000256" key="7">
    <source>
        <dbReference type="ARBA" id="ARBA00022723"/>
    </source>
</evidence>
<evidence type="ECO:0000256" key="14">
    <source>
        <dbReference type="PROSITE-ProRule" id="PRU00175"/>
    </source>
</evidence>
<dbReference type="GeneID" id="8858428"/>
<comment type="catalytic activity">
    <reaction evidence="1">
        <text>S-ubiquitinyl-[E2 ubiquitin-conjugating enzyme]-L-cysteine + [acceptor protein]-L-lysine = [E2 ubiquitin-conjugating enzyme]-L-cysteine + N(6)-ubiquitinyl-[acceptor protein]-L-lysine.</text>
        <dbReference type="EC" id="2.3.2.27"/>
    </reaction>
</comment>
<dbReference type="CDD" id="cd23117">
    <property type="entry name" value="RING-H2_TUL1-like"/>
    <property type="match status" value="1"/>
</dbReference>
<keyword evidence="18" id="KW-1185">Reference proteome</keyword>
<dbReference type="eggNOG" id="KOG0828">
    <property type="taxonomic scope" value="Eukaryota"/>
</dbReference>
<dbReference type="Proteomes" id="UP000006671">
    <property type="component" value="Unassembled WGS sequence"/>
</dbReference>
<evidence type="ECO:0000256" key="8">
    <source>
        <dbReference type="ARBA" id="ARBA00022729"/>
    </source>
</evidence>
<accession>D2VVQ5</accession>
<keyword evidence="10" id="KW-0833">Ubl conjugation pathway</keyword>
<feature type="transmembrane region" description="Helical" evidence="15">
    <location>
        <begin position="426"/>
        <end position="449"/>
    </location>
</feature>
<feature type="transmembrane region" description="Helical" evidence="15">
    <location>
        <begin position="485"/>
        <end position="503"/>
    </location>
</feature>
<dbReference type="SUPFAM" id="SSF57850">
    <property type="entry name" value="RING/U-box"/>
    <property type="match status" value="1"/>
</dbReference>
<dbReference type="OrthoDB" id="9984778at2759"/>
<dbReference type="InterPro" id="IPR013083">
    <property type="entry name" value="Znf_RING/FYVE/PHD"/>
</dbReference>
<evidence type="ECO:0000256" key="11">
    <source>
        <dbReference type="ARBA" id="ARBA00022833"/>
    </source>
</evidence>
<evidence type="ECO:0000256" key="13">
    <source>
        <dbReference type="ARBA" id="ARBA00023136"/>
    </source>
</evidence>
<dbReference type="InterPro" id="IPR050731">
    <property type="entry name" value="HRD1_E3_ubiq-ligases"/>
</dbReference>
<dbReference type="SMART" id="SM00184">
    <property type="entry name" value="RING"/>
    <property type="match status" value="1"/>
</dbReference>
<evidence type="ECO:0000256" key="2">
    <source>
        <dbReference type="ARBA" id="ARBA00004127"/>
    </source>
</evidence>
<keyword evidence="6 15" id="KW-0812">Transmembrane</keyword>
<dbReference type="GO" id="GO:0008270">
    <property type="term" value="F:zinc ion binding"/>
    <property type="evidence" value="ECO:0007669"/>
    <property type="project" value="UniProtKB-KW"/>
</dbReference>
<evidence type="ECO:0000256" key="4">
    <source>
        <dbReference type="ARBA" id="ARBA00012483"/>
    </source>
</evidence>
<gene>
    <name evidence="17" type="ORF">NAEGRDRAFT_73105</name>
</gene>
<feature type="transmembrane region" description="Helical" evidence="15">
    <location>
        <begin position="327"/>
        <end position="347"/>
    </location>
</feature>